<sequence>MPAFFLFVILTSKVIFLNNTIEKCCKEAKRTEHVLHILRDFTYNSERQEEILQFILQIGQKLLKLSGMGLFNFGHRFAYKYVMTLLDCTIIIEQLNNFSNYSL</sequence>
<evidence type="ECO:0000313" key="2">
    <source>
        <dbReference type="Proteomes" id="UP000694924"/>
    </source>
</evidence>
<protein>
    <submittedName>
        <fullName evidence="3">Uncharacterized protein LOC107066265</fullName>
    </submittedName>
</protein>
<proteinExistence type="predicted"/>
<dbReference type="Proteomes" id="UP000694924">
    <property type="component" value="Unplaced"/>
</dbReference>
<keyword evidence="1" id="KW-0732">Signal</keyword>
<feature type="signal peptide" evidence="1">
    <location>
        <begin position="1"/>
        <end position="16"/>
    </location>
</feature>
<dbReference type="RefSeq" id="XP_015176225.1">
    <property type="nucleotide sequence ID" value="XM_015320739.1"/>
</dbReference>
<gene>
    <name evidence="3" type="primary">LOC107066265</name>
</gene>
<dbReference type="GeneID" id="107066265"/>
<evidence type="ECO:0000313" key="3">
    <source>
        <dbReference type="RefSeq" id="XP_015176225.1"/>
    </source>
</evidence>
<reference evidence="3" key="1">
    <citation type="submission" date="2025-08" db="UniProtKB">
        <authorList>
            <consortium name="RefSeq"/>
        </authorList>
    </citation>
    <scope>IDENTIFICATION</scope>
    <source>
        <tissue evidence="3">Whole body</tissue>
    </source>
</reference>
<organism evidence="2 3">
    <name type="scientific">Polistes dominula</name>
    <name type="common">European paper wasp</name>
    <name type="synonym">Vespa dominula</name>
    <dbReference type="NCBI Taxonomy" id="743375"/>
    <lineage>
        <taxon>Eukaryota</taxon>
        <taxon>Metazoa</taxon>
        <taxon>Ecdysozoa</taxon>
        <taxon>Arthropoda</taxon>
        <taxon>Hexapoda</taxon>
        <taxon>Insecta</taxon>
        <taxon>Pterygota</taxon>
        <taxon>Neoptera</taxon>
        <taxon>Endopterygota</taxon>
        <taxon>Hymenoptera</taxon>
        <taxon>Apocrita</taxon>
        <taxon>Aculeata</taxon>
        <taxon>Vespoidea</taxon>
        <taxon>Vespidae</taxon>
        <taxon>Polistinae</taxon>
        <taxon>Polistini</taxon>
        <taxon>Polistes</taxon>
    </lineage>
</organism>
<evidence type="ECO:0000256" key="1">
    <source>
        <dbReference type="SAM" id="SignalP"/>
    </source>
</evidence>
<keyword evidence="2" id="KW-1185">Reference proteome</keyword>
<name>A0ABM1I7N8_POLDO</name>
<accession>A0ABM1I7N8</accession>
<feature type="chain" id="PRO_5046925521" evidence="1">
    <location>
        <begin position="17"/>
        <end position="103"/>
    </location>
</feature>